<feature type="domain" description="Lantibiotic dehydratase N-terminal" evidence="1">
    <location>
        <begin position="35"/>
        <end position="684"/>
    </location>
</feature>
<sequence>MNGHYQFHPKLVLRTPQFPLSASLNSGSWKELLKDKRFMEAVYLASPVLHTACRKLLEGEESDARAIKKMQQAILKYYTRMYSRCTPFGLFSGCAVANWNTGDTKLVLDQDQFYRHTRFDMHFLCALAQYLAGATGIKEKLGFTRNSTLYKIGDEIRYIEYYYQDGKRVHKISSIQRTEYIDRVILAATDFQRIEALAAQLVDAEISTEEAREFIHGLIDAQVLVSELEPAITGPEFIFQLKSILGKLEADDQGMLSVLIDFLTGIADRLEQLDIQRVNPAAAYEAIQEELVRLPVAFDAGKLFQCDLFFSLEQNQVDDRYQDQLLEALAVLHRLSPVPSQEMQEFIRLFKERYEDREMPLLELLDTETGIPYRGNTGVELSPLLNDFVFVRPEVPETLSWGKLEKFWDAKIRQTLEERKQRIELDDKDLEQFKEVELVAAPSLSLMFRLLDAEQSVLYLESAAGFSAANLLGRFAHGSPEIGEIVNNVTQLEQELEPAILYAEIVHLPESRMGNILLHPAFRSYEIPYLAKASVPDEFQVPASDLLVSVRNNRVVLRSRKLNREIIPRLSSAHNFRIQPLPVYEFLCDLQSQGISGGYQFNWGGVAQVYKFLPEVLYKKVVLHPATWTLERADWEELLKAGEEERDRTLQNWLSKWRLPEKIVLADGDNELLINFSDPLLRKLFFDVLSKRQALVIREFLYRSQTGVRNSEGAFHANQFIAILQKQEATYSVSLPELEQSLVTDRFSVGSEWLYVKLYCGSRSAEKILTQALYPLTQYLEKEELIRKWFFIRYLDPHFHIRFRVQLRDPELFGKVIQLVHSTVSEFEQQGFIWKIQLDTYQRETARYGTQSIAAVETIFHQNSIATVNWLSNTEGDEREHARWLWGLKGIDALLNSFGWDLDKKTTVLEKLKNAFAEEFHTGKLLKQQLDFRYRKYRDQLKRELETASGAGFRVSEMEAAVREILYLQQQKLLDPILEELVASLIHMQLNRLFPSQPRQHEMICYDFLYRYYYAEKMRKKPVRT</sequence>
<dbReference type="InterPro" id="IPR006827">
    <property type="entry name" value="Lant_deHydtase_N"/>
</dbReference>
<evidence type="ECO:0000259" key="2">
    <source>
        <dbReference type="Pfam" id="PF14028"/>
    </source>
</evidence>
<protein>
    <submittedName>
        <fullName evidence="3">Lantibiotic dehydratase</fullName>
    </submittedName>
</protein>
<reference evidence="3 4" key="1">
    <citation type="submission" date="2022-01" db="EMBL/GenBank/DDBJ databases">
        <title>Flavihumibacter sp. nov., isolated from sediment of a river.</title>
        <authorList>
            <person name="Liu H."/>
        </authorList>
    </citation>
    <scope>NUCLEOTIDE SEQUENCE [LARGE SCALE GENOMIC DNA]</scope>
    <source>
        <strain evidence="3 4">RY-1</strain>
    </source>
</reference>
<dbReference type="InterPro" id="IPR023809">
    <property type="entry name" value="Thiopep_bacteriocin_synth_dom"/>
</dbReference>
<dbReference type="Proteomes" id="UP001200145">
    <property type="component" value="Unassembled WGS sequence"/>
</dbReference>
<keyword evidence="4" id="KW-1185">Reference proteome</keyword>
<dbReference type="EMBL" id="JAKEVY010000001">
    <property type="protein sequence ID" value="MCF1713617.1"/>
    <property type="molecule type" value="Genomic_DNA"/>
</dbReference>
<evidence type="ECO:0000313" key="3">
    <source>
        <dbReference type="EMBL" id="MCF1713617.1"/>
    </source>
</evidence>
<organism evidence="3 4">
    <name type="scientific">Flavihumibacter fluminis</name>
    <dbReference type="NCBI Taxonomy" id="2909236"/>
    <lineage>
        <taxon>Bacteria</taxon>
        <taxon>Pseudomonadati</taxon>
        <taxon>Bacteroidota</taxon>
        <taxon>Chitinophagia</taxon>
        <taxon>Chitinophagales</taxon>
        <taxon>Chitinophagaceae</taxon>
        <taxon>Flavihumibacter</taxon>
    </lineage>
</organism>
<proteinExistence type="predicted"/>
<dbReference type="NCBIfam" id="TIGR03891">
    <property type="entry name" value="thiopep_ocin"/>
    <property type="match status" value="1"/>
</dbReference>
<dbReference type="Pfam" id="PF04738">
    <property type="entry name" value="Lant_dehydr_N"/>
    <property type="match status" value="1"/>
</dbReference>
<comment type="caution">
    <text evidence="3">The sequence shown here is derived from an EMBL/GenBank/DDBJ whole genome shotgun (WGS) entry which is preliminary data.</text>
</comment>
<evidence type="ECO:0000259" key="1">
    <source>
        <dbReference type="Pfam" id="PF04738"/>
    </source>
</evidence>
<dbReference type="Pfam" id="PF14028">
    <property type="entry name" value="Lant_dehydr_C"/>
    <property type="match status" value="1"/>
</dbReference>
<gene>
    <name evidence="3" type="ORF">L0U88_03115</name>
</gene>
<name>A0ABS9BEU8_9BACT</name>
<accession>A0ABS9BEU8</accession>
<dbReference type="RefSeq" id="WP_234864145.1">
    <property type="nucleotide sequence ID" value="NZ_JAKEVY010000001.1"/>
</dbReference>
<feature type="domain" description="Thiopeptide-type bacteriocin biosynthesis" evidence="2">
    <location>
        <begin position="753"/>
        <end position="1013"/>
    </location>
</feature>
<evidence type="ECO:0000313" key="4">
    <source>
        <dbReference type="Proteomes" id="UP001200145"/>
    </source>
</evidence>